<evidence type="ECO:0000313" key="2">
    <source>
        <dbReference type="EMBL" id="SDF95803.1"/>
    </source>
</evidence>
<keyword evidence="1" id="KW-0472">Membrane</keyword>
<name>A0A1G7QBC8_9EURY</name>
<dbReference type="EMBL" id="FNBO01000011">
    <property type="protein sequence ID" value="SDF95803.1"/>
    <property type="molecule type" value="Genomic_DNA"/>
</dbReference>
<keyword evidence="1" id="KW-1133">Transmembrane helix</keyword>
<proteinExistence type="predicted"/>
<protein>
    <submittedName>
        <fullName evidence="2">Uncharacterized protein</fullName>
    </submittedName>
</protein>
<sequence>MNIPPSIEESNRLTVRSLIRIAMALALIGLIFSYPGAISSPYSDTGLDGYYDNQIVERANDIESIEHSAVTDETSVYQYNELSPVAKEVFDKTRSAADDSFTIVLCHEWTLTCDEYYESDVPDEFQYGAVGHNVDESELYTVVEDEGEAYVLQTGALGHADGWNLAGLPLVISSSLLVLLVSGVLVHNTIRPPEQSGNGFAAWDIGAAFLIGTFALAVPYLHMWDILSVYWSRRLITGGVALGVLVYYYRLR</sequence>
<evidence type="ECO:0000256" key="1">
    <source>
        <dbReference type="SAM" id="Phobius"/>
    </source>
</evidence>
<reference evidence="2 3" key="1">
    <citation type="submission" date="2016-10" db="EMBL/GenBank/DDBJ databases">
        <authorList>
            <person name="Varghese N."/>
            <person name="Submissions S."/>
        </authorList>
    </citation>
    <scope>NUCLEOTIDE SEQUENCE [LARGE SCALE GENOMIC DNA]</scope>
    <source>
        <strain evidence="2 3">CGMCC 1.3527</strain>
    </source>
</reference>
<accession>A0A1G7QBC8</accession>
<feature type="transmembrane region" description="Helical" evidence="1">
    <location>
        <begin position="230"/>
        <end position="249"/>
    </location>
</feature>
<feature type="transmembrane region" description="Helical" evidence="1">
    <location>
        <begin position="198"/>
        <end position="218"/>
    </location>
</feature>
<feature type="transmembrane region" description="Helical" evidence="1">
    <location>
        <begin position="21"/>
        <end position="38"/>
    </location>
</feature>
<keyword evidence="1" id="KW-0812">Transmembrane</keyword>
<organism evidence="2 3">
    <name type="scientific">Halorubrum xinjiangense</name>
    <dbReference type="NCBI Taxonomy" id="261291"/>
    <lineage>
        <taxon>Archaea</taxon>
        <taxon>Methanobacteriati</taxon>
        <taxon>Methanobacteriota</taxon>
        <taxon>Stenosarchaea group</taxon>
        <taxon>Halobacteria</taxon>
        <taxon>Halobacteriales</taxon>
        <taxon>Haloferacaceae</taxon>
        <taxon>Halorubrum</taxon>
    </lineage>
</organism>
<feature type="transmembrane region" description="Helical" evidence="1">
    <location>
        <begin position="166"/>
        <end position="186"/>
    </location>
</feature>
<gene>
    <name evidence="2" type="ORF">SAMN04488067_111113</name>
</gene>
<evidence type="ECO:0000313" key="3">
    <source>
        <dbReference type="Proteomes" id="UP000324020"/>
    </source>
</evidence>
<dbReference type="AlphaFoldDB" id="A0A1G7QBC8"/>
<keyword evidence="3" id="KW-1185">Reference proteome</keyword>
<dbReference type="Proteomes" id="UP000324020">
    <property type="component" value="Unassembled WGS sequence"/>
</dbReference>